<reference evidence="9 10" key="1">
    <citation type="journal article" date="2014" name="Int. J. Syst. Evol. Microbiol.">
        <title>Listeria floridensis sp. nov., Listeria aquatica sp. nov., Listeria cornellensis sp. nov., Listeria riparia sp. nov. and Listeria grandensis sp. nov., from agricultural and natural environments.</title>
        <authorList>
            <person name="den Bakker H.C."/>
            <person name="Warchocki S."/>
            <person name="Wright E.M."/>
            <person name="Allred A.F."/>
            <person name="Ahlstrom C."/>
            <person name="Manuel C.S."/>
            <person name="Stasiewicz M.J."/>
            <person name="Burrell A."/>
            <person name="Roof S."/>
            <person name="Strawn L."/>
            <person name="Fortes E.D."/>
            <person name="Nightingale K.K."/>
            <person name="Kephart D."/>
            <person name="Wiedmann M."/>
        </authorList>
    </citation>
    <scope>NUCLEOTIDE SEQUENCE [LARGE SCALE GENOMIC DNA]</scope>
    <source>
        <strain evidence="9 10">FSL S10-1204</strain>
    </source>
</reference>
<accession>W7DD82</accession>
<evidence type="ECO:0000313" key="9">
    <source>
        <dbReference type="EMBL" id="EUJ45446.1"/>
    </source>
</evidence>
<dbReference type="PATRIC" id="fig|1265816.5.peg.1240"/>
<evidence type="ECO:0000256" key="3">
    <source>
        <dbReference type="ARBA" id="ARBA00009370"/>
    </source>
</evidence>
<dbReference type="GO" id="GO:0006465">
    <property type="term" value="P:signal peptide processing"/>
    <property type="evidence" value="ECO:0007669"/>
    <property type="project" value="InterPro"/>
</dbReference>
<dbReference type="GO" id="GO:0005886">
    <property type="term" value="C:plasma membrane"/>
    <property type="evidence" value="ECO:0007669"/>
    <property type="project" value="UniProtKB-SubCell"/>
</dbReference>
<dbReference type="Gene3D" id="2.10.109.10">
    <property type="entry name" value="Umud Fragment, subunit A"/>
    <property type="match status" value="1"/>
</dbReference>
<evidence type="ECO:0000256" key="6">
    <source>
        <dbReference type="PIRSR" id="PIRSR600223-1"/>
    </source>
</evidence>
<name>W7DD82_9LIST</name>
<keyword evidence="10" id="KW-1185">Reference proteome</keyword>
<dbReference type="PANTHER" id="PTHR43390:SF1">
    <property type="entry name" value="CHLOROPLAST PROCESSING PEPTIDASE"/>
    <property type="match status" value="1"/>
</dbReference>
<comment type="subcellular location">
    <subcellularLocation>
        <location evidence="2">Cell membrane</location>
        <topology evidence="2">Single-pass type II membrane protein</topology>
    </subcellularLocation>
    <subcellularLocation>
        <location evidence="7">Membrane</location>
        <topology evidence="7">Single-pass type II membrane protein</topology>
    </subcellularLocation>
</comment>
<keyword evidence="7" id="KW-0812">Transmembrane</keyword>
<dbReference type="Pfam" id="PF10502">
    <property type="entry name" value="Peptidase_S26"/>
    <property type="match status" value="1"/>
</dbReference>
<evidence type="ECO:0000313" key="10">
    <source>
        <dbReference type="Proteomes" id="UP000019248"/>
    </source>
</evidence>
<dbReference type="CDD" id="cd06530">
    <property type="entry name" value="S26_SPase_I"/>
    <property type="match status" value="1"/>
</dbReference>
<comment type="caution">
    <text evidence="9">The sequence shown here is derived from an EMBL/GenBank/DDBJ whole genome shotgun (WGS) entry which is preliminary data.</text>
</comment>
<evidence type="ECO:0000256" key="5">
    <source>
        <dbReference type="ARBA" id="ARBA00022801"/>
    </source>
</evidence>
<dbReference type="InterPro" id="IPR000223">
    <property type="entry name" value="Pept_S26A_signal_pept_1"/>
</dbReference>
<dbReference type="NCBIfam" id="TIGR02227">
    <property type="entry name" value="sigpep_I_bact"/>
    <property type="match status" value="1"/>
</dbReference>
<proteinExistence type="inferred from homology"/>
<comment type="similarity">
    <text evidence="3 7">Belongs to the peptidase S26 family.</text>
</comment>
<dbReference type="PANTHER" id="PTHR43390">
    <property type="entry name" value="SIGNAL PEPTIDASE I"/>
    <property type="match status" value="1"/>
</dbReference>
<protein>
    <recommendedName>
        <fullName evidence="4 7">Signal peptidase I</fullName>
        <ecNumber evidence="4 7">3.4.21.89</ecNumber>
    </recommendedName>
</protein>
<dbReference type="PROSITE" id="PS00761">
    <property type="entry name" value="SPASE_I_3"/>
    <property type="match status" value="1"/>
</dbReference>
<organism evidence="9 10">
    <name type="scientific">Listeria riparia FSL S10-1204</name>
    <dbReference type="NCBI Taxonomy" id="1265816"/>
    <lineage>
        <taxon>Bacteria</taxon>
        <taxon>Bacillati</taxon>
        <taxon>Bacillota</taxon>
        <taxon>Bacilli</taxon>
        <taxon>Bacillales</taxon>
        <taxon>Listeriaceae</taxon>
        <taxon>Listeria</taxon>
    </lineage>
</organism>
<feature type="transmembrane region" description="Helical" evidence="7">
    <location>
        <begin position="6"/>
        <end position="25"/>
    </location>
</feature>
<dbReference type="InterPro" id="IPR019758">
    <property type="entry name" value="Pept_S26A_signal_pept_1_CS"/>
</dbReference>
<dbReference type="EMBL" id="AODL01000007">
    <property type="protein sequence ID" value="EUJ45446.1"/>
    <property type="molecule type" value="Genomic_DNA"/>
</dbReference>
<dbReference type="GO" id="GO:0004252">
    <property type="term" value="F:serine-type endopeptidase activity"/>
    <property type="evidence" value="ECO:0007669"/>
    <property type="project" value="InterPro"/>
</dbReference>
<dbReference type="RefSeq" id="WP_052008745.1">
    <property type="nucleotide sequence ID" value="NZ_AODL01000007.1"/>
</dbReference>
<dbReference type="AlphaFoldDB" id="W7DD82"/>
<dbReference type="Proteomes" id="UP000019248">
    <property type="component" value="Unassembled WGS sequence"/>
</dbReference>
<sequence>MNKQKIIFGVILCLGIIFCINKYLYSLVMVNGDSMNPSLTDGELKLMVKSKIGNINRFDIIVFQDTDSSDLMIKRVIGLPQEVVQYKDNHLFVDGKLVYEDFIMGLSDTDPNYLTKNFSTHKITKNHYFVLGDNRQLSDDSRLYGTVNIDKIIGVIRYTPTK</sequence>
<evidence type="ECO:0000259" key="8">
    <source>
        <dbReference type="Pfam" id="PF10502"/>
    </source>
</evidence>
<feature type="domain" description="Peptidase S26" evidence="8">
    <location>
        <begin position="9"/>
        <end position="157"/>
    </location>
</feature>
<keyword evidence="5 7" id="KW-0378">Hydrolase</keyword>
<feature type="active site" evidence="6">
    <location>
        <position position="74"/>
    </location>
</feature>
<evidence type="ECO:0000256" key="2">
    <source>
        <dbReference type="ARBA" id="ARBA00004401"/>
    </source>
</evidence>
<dbReference type="InterPro" id="IPR019533">
    <property type="entry name" value="Peptidase_S26"/>
</dbReference>
<evidence type="ECO:0000256" key="7">
    <source>
        <dbReference type="RuleBase" id="RU362042"/>
    </source>
</evidence>
<keyword evidence="7" id="KW-1133">Transmembrane helix</keyword>
<keyword evidence="7" id="KW-0472">Membrane</keyword>
<evidence type="ECO:0000256" key="4">
    <source>
        <dbReference type="ARBA" id="ARBA00013208"/>
    </source>
</evidence>
<dbReference type="EC" id="3.4.21.89" evidence="4 7"/>
<dbReference type="InterPro" id="IPR036286">
    <property type="entry name" value="LexA/Signal_pep-like_sf"/>
</dbReference>
<feature type="active site" evidence="6">
    <location>
        <position position="34"/>
    </location>
</feature>
<dbReference type="OrthoDB" id="9802919at2"/>
<keyword evidence="7" id="KW-0645">Protease</keyword>
<evidence type="ECO:0000256" key="1">
    <source>
        <dbReference type="ARBA" id="ARBA00000677"/>
    </source>
</evidence>
<gene>
    <name evidence="9" type="ORF">PRIP_06298</name>
</gene>
<comment type="catalytic activity">
    <reaction evidence="1 7">
        <text>Cleavage of hydrophobic, N-terminal signal or leader sequences from secreted and periplasmic proteins.</text>
        <dbReference type="EC" id="3.4.21.89"/>
    </reaction>
</comment>
<dbReference type="SUPFAM" id="SSF51306">
    <property type="entry name" value="LexA/Signal peptidase"/>
    <property type="match status" value="1"/>
</dbReference>
<dbReference type="GO" id="GO:0009003">
    <property type="term" value="F:signal peptidase activity"/>
    <property type="evidence" value="ECO:0007669"/>
    <property type="project" value="UniProtKB-EC"/>
</dbReference>
<dbReference type="PRINTS" id="PR00727">
    <property type="entry name" value="LEADERPTASE"/>
</dbReference>